<evidence type="ECO:0000313" key="2">
    <source>
        <dbReference type="Proteomes" id="UP001241603"/>
    </source>
</evidence>
<dbReference type="Proteomes" id="UP001241603">
    <property type="component" value="Unassembled WGS sequence"/>
</dbReference>
<gene>
    <name evidence="1" type="ORF">QO014_003100</name>
</gene>
<comment type="caution">
    <text evidence="1">The sequence shown here is derived from an EMBL/GenBank/DDBJ whole genome shotgun (WGS) entry which is preliminary data.</text>
</comment>
<protein>
    <submittedName>
        <fullName evidence="1">Uncharacterized protein</fullName>
    </submittedName>
</protein>
<name>A0ABU0H8T8_9HYPH</name>
<sequence length="64" mass="7378">MIPASYFFKSMYRDRFEEIEAPTEAEARPRRLLDPLSVLIIAMNAGAAALMSSHQFPANHQRRR</sequence>
<organism evidence="1 2">
    <name type="scientific">Kaistia dalseonensis</name>
    <dbReference type="NCBI Taxonomy" id="410840"/>
    <lineage>
        <taxon>Bacteria</taxon>
        <taxon>Pseudomonadati</taxon>
        <taxon>Pseudomonadota</taxon>
        <taxon>Alphaproteobacteria</taxon>
        <taxon>Hyphomicrobiales</taxon>
        <taxon>Kaistiaceae</taxon>
        <taxon>Kaistia</taxon>
    </lineage>
</organism>
<dbReference type="EMBL" id="JAUSVO010000004">
    <property type="protein sequence ID" value="MDQ0438705.1"/>
    <property type="molecule type" value="Genomic_DNA"/>
</dbReference>
<keyword evidence="2" id="KW-1185">Reference proteome</keyword>
<proteinExistence type="predicted"/>
<accession>A0ABU0H8T8</accession>
<dbReference type="RefSeq" id="WP_266349602.1">
    <property type="nucleotide sequence ID" value="NZ_JAPKNG010000004.1"/>
</dbReference>
<evidence type="ECO:0000313" key="1">
    <source>
        <dbReference type="EMBL" id="MDQ0438705.1"/>
    </source>
</evidence>
<reference evidence="1 2" key="1">
    <citation type="submission" date="2023-07" db="EMBL/GenBank/DDBJ databases">
        <title>Genomic Encyclopedia of Type Strains, Phase IV (KMG-IV): sequencing the most valuable type-strain genomes for metagenomic binning, comparative biology and taxonomic classification.</title>
        <authorList>
            <person name="Goeker M."/>
        </authorList>
    </citation>
    <scope>NUCLEOTIDE SEQUENCE [LARGE SCALE GENOMIC DNA]</scope>
    <source>
        <strain evidence="1 2">B6-8</strain>
    </source>
</reference>